<feature type="transmembrane region" description="Helical" evidence="15">
    <location>
        <begin position="270"/>
        <end position="291"/>
    </location>
</feature>
<proteinExistence type="inferred from homology"/>
<evidence type="ECO:0000256" key="14">
    <source>
        <dbReference type="ARBA" id="ARBA00093208"/>
    </source>
</evidence>
<reference evidence="16" key="2">
    <citation type="submission" date="2025-08" db="UniProtKB">
        <authorList>
            <consortium name="Ensembl"/>
        </authorList>
    </citation>
    <scope>IDENTIFICATION</scope>
</reference>
<evidence type="ECO:0000256" key="9">
    <source>
        <dbReference type="ARBA" id="ARBA00036810"/>
    </source>
</evidence>
<dbReference type="STRING" id="69293.ENSGACP00000009317"/>
<evidence type="ECO:0000256" key="4">
    <source>
        <dbReference type="ARBA" id="ARBA00022989"/>
    </source>
</evidence>
<evidence type="ECO:0000256" key="2">
    <source>
        <dbReference type="ARBA" id="ARBA00009310"/>
    </source>
</evidence>
<comment type="function">
    <text evidence="13">Scramblase that mediates the translocation of glucosaminylphosphatidylinositol (alpha-D-GlcN-(1-6)-(1,2-diacyl-sn-glycero-3-phospho)-1D-myo-inositol, GlcN-PI) across the endoplasmic reticulum (ER) membrane, from the cytosolic leaflet to the luminal leaflet of the ER membrane, where it participates in the biosynthesis of glycosylphosphatidylinositol (GPI). GPI is a lipid glycoconjugate involved in post-translational modification of proteins. Can also translocate 1,2-diacyl-sn-glycero-3-phospho-(1D-myo-inositol) (phosphatidylinositol or PI), as well as several other phospholipids (1,2-diacyl-sn-glycero-3-phosphocholine, 1,2-diacyl-sn-glycero-3-phosphoethanolamine), and N-acetylglucosaminylphosphatidylinositol (GlcNAc-PI) in vitro.</text>
</comment>
<reference evidence="16 17" key="1">
    <citation type="journal article" date="2021" name="G3 (Bethesda)">
        <title>Improved contiguity of the threespine stickleback genome using long-read sequencing.</title>
        <authorList>
            <person name="Nath S."/>
            <person name="Shaw D.E."/>
            <person name="White M.A."/>
        </authorList>
    </citation>
    <scope>NUCLEOTIDE SEQUENCE [LARGE SCALE GENOMIC DNA]</scope>
    <source>
        <strain evidence="16 17">Lake Benthic</strain>
    </source>
</reference>
<dbReference type="AlphaFoldDB" id="G3NVE8"/>
<dbReference type="InParanoid" id="G3NVE8"/>
<dbReference type="GO" id="GO:0012505">
    <property type="term" value="C:endomembrane system"/>
    <property type="evidence" value="ECO:0007669"/>
    <property type="project" value="TreeGrafter"/>
</dbReference>
<evidence type="ECO:0000256" key="15">
    <source>
        <dbReference type="SAM" id="Phobius"/>
    </source>
</evidence>
<evidence type="ECO:0000256" key="11">
    <source>
        <dbReference type="ARBA" id="ARBA00042320"/>
    </source>
</evidence>
<dbReference type="GO" id="GO:0016020">
    <property type="term" value="C:membrane"/>
    <property type="evidence" value="ECO:0007669"/>
    <property type="project" value="UniProtKB-SubCell"/>
</dbReference>
<comment type="catalytic activity">
    <reaction evidence="14">
        <text>a 6-(alpha-D-glucosaminyl)-1-(1,2-diacyl-sn-glycero-3-phospho)-1D-myo-inositol(in) = a 6-(alpha-D-glucosaminyl)-1-(1,2-diacyl-sn-glycero-3-phospho)-1D-myo-inositol(out)</text>
        <dbReference type="Rhea" id="RHEA:71491"/>
        <dbReference type="ChEBI" id="CHEBI:57997"/>
    </reaction>
</comment>
<feature type="transmembrane region" description="Helical" evidence="15">
    <location>
        <begin position="412"/>
        <end position="432"/>
    </location>
</feature>
<evidence type="ECO:0000313" key="17">
    <source>
        <dbReference type="Proteomes" id="UP000007635"/>
    </source>
</evidence>
<comment type="subcellular location">
    <subcellularLocation>
        <location evidence="1">Membrane</location>
        <topology evidence="1">Multi-pass membrane protein</topology>
    </subcellularLocation>
</comment>
<evidence type="ECO:0000256" key="13">
    <source>
        <dbReference type="ARBA" id="ARBA00045827"/>
    </source>
</evidence>
<name>G3NVE8_GASAC</name>
<evidence type="ECO:0000256" key="5">
    <source>
        <dbReference type="ARBA" id="ARBA00023136"/>
    </source>
</evidence>
<dbReference type="Pfam" id="PF05602">
    <property type="entry name" value="CLPTM1"/>
    <property type="match status" value="1"/>
</dbReference>
<dbReference type="GeneTree" id="ENSGT00530000063461"/>
<keyword evidence="3 15" id="KW-0812">Transmembrane</keyword>
<reference evidence="16" key="3">
    <citation type="submission" date="2025-09" db="UniProtKB">
        <authorList>
            <consortium name="Ensembl"/>
        </authorList>
    </citation>
    <scope>IDENTIFICATION</scope>
</reference>
<evidence type="ECO:0000256" key="6">
    <source>
        <dbReference type="ARBA" id="ARBA00024615"/>
    </source>
</evidence>
<accession>G3NVE8</accession>
<dbReference type="Ensembl" id="ENSGACT00000009337.2">
    <property type="protein sequence ID" value="ENSGACP00000009317.2"/>
    <property type="gene ID" value="ENSGACG00000007020.2"/>
</dbReference>
<evidence type="ECO:0000256" key="10">
    <source>
        <dbReference type="ARBA" id="ARBA00040905"/>
    </source>
</evidence>
<comment type="catalytic activity">
    <reaction evidence="8">
        <text>a 1,2-diacyl-sn-glycero-3-phospho-(1D-myo-inositol)(in) = a 1,2-diacyl-sn-glycero-3-phospho-(1D-myo-inositol)(out)</text>
        <dbReference type="Rhea" id="RHEA:38691"/>
        <dbReference type="ChEBI" id="CHEBI:57880"/>
    </reaction>
</comment>
<dbReference type="Bgee" id="ENSGACG00000007020">
    <property type="expression patterns" value="Expressed in diencephalon and 2 other cell types or tissues"/>
</dbReference>
<comment type="catalytic activity">
    <reaction evidence="9">
        <text>6-(alpha-D-glucosaminyl)-(1-octadecanoyl,2-(9Z)-octadecenoyl-sn-glycero-3-phospho)-1D-myo-inositol(in) = 6-(alpha-D-glucosaminyl)-(1-octadecanoyl,2-(9Z)-octadecenoyl-sn-glycero-3-phospho)-1D-myo-inositol(out)</text>
        <dbReference type="Rhea" id="RHEA:71495"/>
        <dbReference type="ChEBI" id="CHEBI:190691"/>
    </reaction>
</comment>
<keyword evidence="5 15" id="KW-0472">Membrane</keyword>
<evidence type="ECO:0000256" key="3">
    <source>
        <dbReference type="ARBA" id="ARBA00022692"/>
    </source>
</evidence>
<organism evidence="16 17">
    <name type="scientific">Gasterosteus aculeatus aculeatus</name>
    <name type="common">three-spined stickleback</name>
    <dbReference type="NCBI Taxonomy" id="481459"/>
    <lineage>
        <taxon>Eukaryota</taxon>
        <taxon>Metazoa</taxon>
        <taxon>Chordata</taxon>
        <taxon>Craniata</taxon>
        <taxon>Vertebrata</taxon>
        <taxon>Euteleostomi</taxon>
        <taxon>Actinopterygii</taxon>
        <taxon>Neopterygii</taxon>
        <taxon>Teleostei</taxon>
        <taxon>Neoteleostei</taxon>
        <taxon>Acanthomorphata</taxon>
        <taxon>Eupercaria</taxon>
        <taxon>Perciformes</taxon>
        <taxon>Cottioidei</taxon>
        <taxon>Gasterosteales</taxon>
        <taxon>Gasterosteidae</taxon>
        <taxon>Gasterosteus</taxon>
    </lineage>
</organism>
<keyword evidence="17" id="KW-1185">Reference proteome</keyword>
<evidence type="ECO:0000256" key="12">
    <source>
        <dbReference type="ARBA" id="ARBA00043155"/>
    </source>
</evidence>
<comment type="catalytic activity">
    <reaction evidence="7">
        <text>a 1,2-diacyl-sn-glycero-3-phosphocholine(in) = a 1,2-diacyl-sn-glycero-3-phosphocholine(out)</text>
        <dbReference type="Rhea" id="RHEA:38571"/>
        <dbReference type="ChEBI" id="CHEBI:57643"/>
    </reaction>
</comment>
<dbReference type="eggNOG" id="KOG2489">
    <property type="taxonomic scope" value="Eukaryota"/>
</dbReference>
<feature type="transmembrane region" description="Helical" evidence="15">
    <location>
        <begin position="386"/>
        <end position="406"/>
    </location>
</feature>
<dbReference type="PANTHER" id="PTHR21347:SF0">
    <property type="entry name" value="LIPID SCRAMBLASE CLPTM1L"/>
    <property type="match status" value="1"/>
</dbReference>
<evidence type="ECO:0000313" key="16">
    <source>
        <dbReference type="Ensembl" id="ENSGACP00000009317.2"/>
    </source>
</evidence>
<comment type="similarity">
    <text evidence="2">Belongs to the CLPTM1 family.</text>
</comment>
<comment type="catalytic activity">
    <reaction evidence="6">
        <text>a 1,2-diacyl-sn-glycero-3-phosphoethanolamine(in) = a 1,2-diacyl-sn-glycero-3-phosphoethanolamine(out)</text>
        <dbReference type="Rhea" id="RHEA:38895"/>
        <dbReference type="ChEBI" id="CHEBI:64612"/>
    </reaction>
</comment>
<dbReference type="OMA" id="KFRFWIH"/>
<feature type="transmembrane region" description="Helical" evidence="15">
    <location>
        <begin position="7"/>
        <end position="30"/>
    </location>
</feature>
<sequence length="480" mass="55034">MLRRSSIAKLLLGVFVVYALHTAWLLYGFLHTKPCDGSSGEHCITSYLTARARLQVSTGLAFLVLHLESKKDESERVLPFKGFVNVSVPEPTRANGTLFAVVYVHRAGVSPLEDSREVHYAAQLTTYITPAYRDGQRDTQKVKRYSTSVINTVSHWRPHLAITLMSEDFTFNRAGLPSDVRRYMRVSQEGRQMIYLPLLLVNELSFRVRDLLEISSSTVQLPLTVSYEGISLRGFRFWVHLQDVVYSLRQFGFTEENIDEIKETLLGSNLYLLVLTALITALQLICEFLALKNDFSSWRKKKSMVGMSRKSVQWRSLSTLLIFLHLLQETSLLVLLPVGLGACVEVWKVFTVFKIQFQWKSSKLHVNKLDEEERKTVEYDTQASRYLSYLVYPLCISGAIFSLAYFRQKSYYSWLVNTLVTGVYAFGFLSMAPQLFINHKVGHLCSCASFFSSSGSFSSSHQLSCFRDEILFFLYLYQRR</sequence>
<evidence type="ECO:0000256" key="7">
    <source>
        <dbReference type="ARBA" id="ARBA00024631"/>
    </source>
</evidence>
<dbReference type="PANTHER" id="PTHR21347">
    <property type="entry name" value="CLEFT LIP AND PALATE ASSOCIATED TRANSMEMBRANE PROTEIN-RELATED"/>
    <property type="match status" value="1"/>
</dbReference>
<evidence type="ECO:0000256" key="8">
    <source>
        <dbReference type="ARBA" id="ARBA00035895"/>
    </source>
</evidence>
<dbReference type="Proteomes" id="UP000007635">
    <property type="component" value="Chromosome XX"/>
</dbReference>
<dbReference type="InterPro" id="IPR008429">
    <property type="entry name" value="CLPTM1"/>
</dbReference>
<protein>
    <recommendedName>
        <fullName evidence="10">Lipid scramblase CLPTM1L</fullName>
    </recommendedName>
    <alternativeName>
        <fullName evidence="12">Cisplatin resistance-related protein 9</fullName>
    </alternativeName>
    <alternativeName>
        <fullName evidence="11">Cleft lip and palate transmembrane protein 1-like protein</fullName>
    </alternativeName>
</protein>
<evidence type="ECO:0000256" key="1">
    <source>
        <dbReference type="ARBA" id="ARBA00004141"/>
    </source>
</evidence>
<keyword evidence="4 15" id="KW-1133">Transmembrane helix</keyword>